<evidence type="ECO:0000313" key="5">
    <source>
        <dbReference type="Proteomes" id="UP000183788"/>
    </source>
</evidence>
<reference evidence="4 6" key="2">
    <citation type="submission" date="2023-11" db="EMBL/GenBank/DDBJ databases">
        <title>MicrobeMod: A computational toolkit for identifying prokaryotic methylation and restriction-modification with nanopore sequencing.</title>
        <authorList>
            <person name="Crits-Christoph A."/>
            <person name="Kang S.C."/>
            <person name="Lee H."/>
            <person name="Ostrov N."/>
        </authorList>
    </citation>
    <scope>NUCLEOTIDE SEQUENCE [LARGE SCALE GENOMIC DNA]</scope>
    <source>
        <strain evidence="4 6">ATCC 23090</strain>
    </source>
</reference>
<dbReference type="OrthoDB" id="9792800at2"/>
<accession>A0A1K1RWV5</accession>
<evidence type="ECO:0000259" key="1">
    <source>
        <dbReference type="Pfam" id="PF13175"/>
    </source>
</evidence>
<evidence type="ECO:0000313" key="6">
    <source>
        <dbReference type="Proteomes" id="UP001326715"/>
    </source>
</evidence>
<keyword evidence="3" id="KW-0255">Endonuclease</keyword>
<dbReference type="InterPro" id="IPR041685">
    <property type="entry name" value="AAA_GajA/Old/RecF-like"/>
</dbReference>
<name>A0A1K1RWV5_9BACT</name>
<dbReference type="SUPFAM" id="SSF52540">
    <property type="entry name" value="P-loop containing nucleoside triphosphate hydrolases"/>
    <property type="match status" value="1"/>
</dbReference>
<dbReference type="Pfam" id="PF13175">
    <property type="entry name" value="AAA_15"/>
    <property type="match status" value="1"/>
</dbReference>
<evidence type="ECO:0000313" key="3">
    <source>
        <dbReference type="EMBL" id="SFW76301.1"/>
    </source>
</evidence>
<dbReference type="PANTHER" id="PTHR43581:SF2">
    <property type="entry name" value="EXCINUCLEASE ATPASE SUBUNIT"/>
    <property type="match status" value="1"/>
</dbReference>
<dbReference type="EMBL" id="CP140154">
    <property type="protein sequence ID" value="WQG90395.1"/>
    <property type="molecule type" value="Genomic_DNA"/>
</dbReference>
<dbReference type="Gene3D" id="3.40.50.300">
    <property type="entry name" value="P-loop containing nucleotide triphosphate hydrolases"/>
    <property type="match status" value="1"/>
</dbReference>
<feature type="domain" description="Endonuclease GajA/Old nuclease/RecF-like AAA" evidence="1">
    <location>
        <begin position="1"/>
        <end position="414"/>
    </location>
</feature>
<keyword evidence="3" id="KW-0378">Hydrolase</keyword>
<dbReference type="AlphaFoldDB" id="A0A1K1RWV5"/>
<organism evidence="3 5">
    <name type="scientific">Chitinophaga sancti</name>
    <dbReference type="NCBI Taxonomy" id="1004"/>
    <lineage>
        <taxon>Bacteria</taxon>
        <taxon>Pseudomonadati</taxon>
        <taxon>Bacteroidota</taxon>
        <taxon>Chitinophagia</taxon>
        <taxon>Chitinophagales</taxon>
        <taxon>Chitinophagaceae</taxon>
        <taxon>Chitinophaga</taxon>
    </lineage>
</organism>
<dbReference type="GO" id="GO:0004519">
    <property type="term" value="F:endonuclease activity"/>
    <property type="evidence" value="ECO:0007669"/>
    <property type="project" value="UniProtKB-KW"/>
</dbReference>
<dbReference type="InterPro" id="IPR034139">
    <property type="entry name" value="TOPRIM_OLD"/>
</dbReference>
<dbReference type="CDD" id="cd01026">
    <property type="entry name" value="TOPRIM_OLD"/>
    <property type="match status" value="1"/>
</dbReference>
<dbReference type="Proteomes" id="UP001326715">
    <property type="component" value="Chromosome"/>
</dbReference>
<evidence type="ECO:0000313" key="4">
    <source>
        <dbReference type="EMBL" id="WQG90395.1"/>
    </source>
</evidence>
<proteinExistence type="predicted"/>
<evidence type="ECO:0000259" key="2">
    <source>
        <dbReference type="Pfam" id="PF20469"/>
    </source>
</evidence>
<dbReference type="STRING" id="1004.SAMN05661012_04327"/>
<keyword evidence="6" id="KW-1185">Reference proteome</keyword>
<gene>
    <name evidence="3" type="ORF">SAMN05661012_04327</name>
    <name evidence="4" type="ORF">SR876_02725</name>
</gene>
<dbReference type="InterPro" id="IPR051396">
    <property type="entry name" value="Bact_Antivir_Def_Nuclease"/>
</dbReference>
<dbReference type="Pfam" id="PF20469">
    <property type="entry name" value="OLD-like_TOPRIM"/>
    <property type="match status" value="1"/>
</dbReference>
<dbReference type="Proteomes" id="UP000183788">
    <property type="component" value="Unassembled WGS sequence"/>
</dbReference>
<dbReference type="EMBL" id="FPIZ01000015">
    <property type="protein sequence ID" value="SFW76301.1"/>
    <property type="molecule type" value="Genomic_DNA"/>
</dbReference>
<dbReference type="RefSeq" id="WP_072363318.1">
    <property type="nucleotide sequence ID" value="NZ_CP140154.1"/>
</dbReference>
<dbReference type="PANTHER" id="PTHR43581">
    <property type="entry name" value="ATP/GTP PHOSPHATASE"/>
    <property type="match status" value="1"/>
</dbReference>
<reference evidence="3 5" key="1">
    <citation type="submission" date="2016-11" db="EMBL/GenBank/DDBJ databases">
        <authorList>
            <person name="Jaros S."/>
            <person name="Januszkiewicz K."/>
            <person name="Wedrychowicz H."/>
        </authorList>
    </citation>
    <scope>NUCLEOTIDE SEQUENCE [LARGE SCALE GENOMIC DNA]</scope>
    <source>
        <strain evidence="3 5">DSM 784</strain>
    </source>
</reference>
<dbReference type="InterPro" id="IPR027417">
    <property type="entry name" value="P-loop_NTPase"/>
</dbReference>
<feature type="domain" description="OLD protein-like TOPRIM" evidence="2">
    <location>
        <begin position="468"/>
        <end position="532"/>
    </location>
</feature>
<sequence length="764" mass="87306">MKIACLKIQNFRRLKKTVTEIEPDISIFVGSNNSGKTSAAHAVDIFINGKKDVLSIYDFTSYCWAEINKMGDDPQKSIQDEIELPCITLDLWFTIEDNDLHRVLDLLPEMSYKGKVLGARIQFQPKNSQETFKRYSEVKQKASQYAAEDANKSYAPWPKNLVDYLGKDLQDEYEFKYFPLDRSKFDDDFEQQAEYKPFSFPPDKGKSLVKSLVRIDILHAQRYLSDQAANGRSEDLSKCLSRFYKRNLQKREEDHTALSALFDSEVQFNDHLKNVFKETLEKLKELGYPGILNPHLVIRSALNPTLIMSQDTKVHYSLDGKDDSVTLPDNYSGLGFKNLIYMVVELLDIQARWVEEEENRALLQLIVIEEPEAHLHAQLQQVFIRQILNILKIEGQDAEYYSTQLILTTHSAQILFEKGFKPIRYFRREGDAGTGQHSTSLNVSRFYKDNPHSDFLERYMKLTHCDLFFADAAILVEGTVERILLPLMIEKCATDLQSSYASILEVGGAYAFRFKRLLEFLGIPALIVTDLDSVNQRKDEKVDEKVGKEIDEEVDEEDGEIGEFELEIENTSGETEGQPATVKYKIGKACMANTADAITSNQTLIQWLPKKTLIKELLAVEDTELLQEPGPATKTTVLVTYQREILVKLNKDEAKIAGRTLEEAFALENTVWCQDIKRSHLGLRFKRQPTTVLELAEKIHKRVKSTTFNKTSFALGVMAEDPKEWNVPTYIKQGLVWLAAQITPSAPPINPSMEKSILPYKTKV</sequence>
<protein>
    <submittedName>
        <fullName evidence="3 4">ATP-dependent endonuclease</fullName>
    </submittedName>
</protein>
<keyword evidence="3" id="KW-0540">Nuclease</keyword>